<proteinExistence type="predicted"/>
<dbReference type="Pfam" id="PF00701">
    <property type="entry name" value="DHDPS"/>
    <property type="match status" value="1"/>
</dbReference>
<gene>
    <name evidence="1" type="ORF">S01H1_39841</name>
</gene>
<dbReference type="SUPFAM" id="SSF51569">
    <property type="entry name" value="Aldolase"/>
    <property type="match status" value="1"/>
</dbReference>
<evidence type="ECO:0000313" key="1">
    <source>
        <dbReference type="EMBL" id="GAG01400.1"/>
    </source>
</evidence>
<protein>
    <submittedName>
        <fullName evidence="1">Uncharacterized protein</fullName>
    </submittedName>
</protein>
<feature type="non-terminal residue" evidence="1">
    <location>
        <position position="103"/>
    </location>
</feature>
<dbReference type="InterPro" id="IPR013785">
    <property type="entry name" value="Aldolase_TIM"/>
</dbReference>
<dbReference type="InterPro" id="IPR002220">
    <property type="entry name" value="DapA-like"/>
</dbReference>
<reference evidence="1" key="1">
    <citation type="journal article" date="2014" name="Front. Microbiol.">
        <title>High frequency of phylogenetically diverse reductive dehalogenase-homologous genes in deep subseafloor sedimentary metagenomes.</title>
        <authorList>
            <person name="Kawai M."/>
            <person name="Futagami T."/>
            <person name="Toyoda A."/>
            <person name="Takaki Y."/>
            <person name="Nishi S."/>
            <person name="Hori S."/>
            <person name="Arai W."/>
            <person name="Tsubouchi T."/>
            <person name="Morono Y."/>
            <person name="Uchiyama I."/>
            <person name="Ito T."/>
            <person name="Fujiyama A."/>
            <person name="Inagaki F."/>
            <person name="Takami H."/>
        </authorList>
    </citation>
    <scope>NUCLEOTIDE SEQUENCE</scope>
    <source>
        <strain evidence="1">Expedition CK06-06</strain>
    </source>
</reference>
<name>X0U760_9ZZZZ</name>
<comment type="caution">
    <text evidence="1">The sequence shown here is derived from an EMBL/GenBank/DDBJ whole genome shotgun (WGS) entry which is preliminary data.</text>
</comment>
<dbReference type="Gene3D" id="3.20.20.70">
    <property type="entry name" value="Aldolase class I"/>
    <property type="match status" value="1"/>
</dbReference>
<organism evidence="1">
    <name type="scientific">marine sediment metagenome</name>
    <dbReference type="NCBI Taxonomy" id="412755"/>
    <lineage>
        <taxon>unclassified sequences</taxon>
        <taxon>metagenomes</taxon>
        <taxon>ecological metagenomes</taxon>
    </lineage>
</organism>
<dbReference type="GO" id="GO:0016829">
    <property type="term" value="F:lyase activity"/>
    <property type="evidence" value="ECO:0007669"/>
    <property type="project" value="InterPro"/>
</dbReference>
<dbReference type="AlphaFoldDB" id="X0U760"/>
<sequence length="103" mass="11102">METKKSPKGLIVDLITPLNDKGGIDIEALDCLLKKVLPYADVILLASVQMGEGSGLSLKMKTDLLEKATSLIQGKIPIFFWISEDSAEGTKKALGLLEDLLDS</sequence>
<dbReference type="EMBL" id="BARS01025186">
    <property type="protein sequence ID" value="GAG01400.1"/>
    <property type="molecule type" value="Genomic_DNA"/>
</dbReference>
<accession>X0U760</accession>